<dbReference type="InterPro" id="IPR015424">
    <property type="entry name" value="PyrdxlP-dep_Trfase"/>
</dbReference>
<dbReference type="InterPro" id="IPR015421">
    <property type="entry name" value="PyrdxlP-dep_Trfase_major"/>
</dbReference>
<keyword evidence="2" id="KW-0663">Pyridoxal phosphate</keyword>
<protein>
    <recommendedName>
        <fullName evidence="3">Orn/Lys/Arg decarboxylases family 1 pyridoxal-P attachment site domain-containing protein</fullName>
    </recommendedName>
</protein>
<dbReference type="Pfam" id="PF01276">
    <property type="entry name" value="OKR_DC_1"/>
    <property type="match status" value="1"/>
</dbReference>
<evidence type="ECO:0000313" key="4">
    <source>
        <dbReference type="EMBL" id="KAK4539050.1"/>
    </source>
</evidence>
<dbReference type="PANTHER" id="PTHR43277">
    <property type="entry name" value="ARGININE DECARBOXYLASE"/>
    <property type="match status" value="1"/>
</dbReference>
<gene>
    <name evidence="4" type="ORF">RGQ29_032015</name>
</gene>
<dbReference type="Proteomes" id="UP001324115">
    <property type="component" value="Unassembled WGS sequence"/>
</dbReference>
<comment type="caution">
    <text evidence="4">The sequence shown here is derived from an EMBL/GenBank/DDBJ whole genome shotgun (WGS) entry which is preliminary data.</text>
</comment>
<dbReference type="GO" id="GO:0003824">
    <property type="term" value="F:catalytic activity"/>
    <property type="evidence" value="ECO:0007669"/>
    <property type="project" value="InterPro"/>
</dbReference>
<dbReference type="PANTHER" id="PTHR43277:SF4">
    <property type="entry name" value="ARGININE DECARBOXYLASE"/>
    <property type="match status" value="1"/>
</dbReference>
<evidence type="ECO:0000256" key="1">
    <source>
        <dbReference type="ARBA" id="ARBA00001933"/>
    </source>
</evidence>
<dbReference type="EMBL" id="JAXUIC010000566">
    <property type="protein sequence ID" value="KAK4539050.1"/>
    <property type="molecule type" value="Genomic_DNA"/>
</dbReference>
<name>A0AAN7DU87_QUERU</name>
<dbReference type="Gene3D" id="3.40.640.10">
    <property type="entry name" value="Type I PLP-dependent aspartate aminotransferase-like (Major domain)"/>
    <property type="match status" value="1"/>
</dbReference>
<evidence type="ECO:0000313" key="5">
    <source>
        <dbReference type="Proteomes" id="UP001324115"/>
    </source>
</evidence>
<feature type="domain" description="Orn/Lys/Arg decarboxylases family 1 pyridoxal-P attachment site" evidence="3">
    <location>
        <begin position="91"/>
        <end position="242"/>
    </location>
</feature>
<sequence>MCCSLFQKPLMSPTNSLLKNNLNKRIFCNLIVFVEAASPLTVRYHNAVQEGSFSKSGNKQYKGTFIAHNNSVRKDNLPISHPPVAKQESPPPLVSALKASAVQNVASFHFPGHNRGLAAPSSLTQLIGSRPFHHDLPELPELDNLLSPEGPNLDAQRLAAKLFGSSETWFLVGGTTCGIHAAIMATCSPGEFLILPRNSHVSAISAMVLSGAQPKYIIPQYYFDWDIAGGVTSSQVEQAIQELEMEGQKAAAVFVTEEGKL</sequence>
<dbReference type="InterPro" id="IPR052357">
    <property type="entry name" value="Orn_Lys_Arg_decarboxylase-I"/>
</dbReference>
<proteinExistence type="predicted"/>
<evidence type="ECO:0000256" key="2">
    <source>
        <dbReference type="ARBA" id="ARBA00022898"/>
    </source>
</evidence>
<evidence type="ECO:0000259" key="3">
    <source>
        <dbReference type="Pfam" id="PF01276"/>
    </source>
</evidence>
<dbReference type="AlphaFoldDB" id="A0AAN7DU87"/>
<organism evidence="4 5">
    <name type="scientific">Quercus rubra</name>
    <name type="common">Northern red oak</name>
    <name type="synonym">Quercus borealis</name>
    <dbReference type="NCBI Taxonomy" id="3512"/>
    <lineage>
        <taxon>Eukaryota</taxon>
        <taxon>Viridiplantae</taxon>
        <taxon>Streptophyta</taxon>
        <taxon>Embryophyta</taxon>
        <taxon>Tracheophyta</taxon>
        <taxon>Spermatophyta</taxon>
        <taxon>Magnoliopsida</taxon>
        <taxon>eudicotyledons</taxon>
        <taxon>Gunneridae</taxon>
        <taxon>Pentapetalae</taxon>
        <taxon>rosids</taxon>
        <taxon>fabids</taxon>
        <taxon>Fagales</taxon>
        <taxon>Fagaceae</taxon>
        <taxon>Quercus</taxon>
    </lineage>
</organism>
<dbReference type="SUPFAM" id="SSF53383">
    <property type="entry name" value="PLP-dependent transferases"/>
    <property type="match status" value="1"/>
</dbReference>
<dbReference type="InterPro" id="IPR000310">
    <property type="entry name" value="Orn/Lys/Arg_deCO2ase_major_dom"/>
</dbReference>
<reference evidence="4 5" key="1">
    <citation type="journal article" date="2023" name="G3 (Bethesda)">
        <title>A haplotype-resolved chromosome-scale genome for Quercus rubra L. provides insights into the genetics of adaptive traits for red oak species.</title>
        <authorList>
            <person name="Kapoor B."/>
            <person name="Jenkins J."/>
            <person name="Schmutz J."/>
            <person name="Zhebentyayeva T."/>
            <person name="Kuelheim C."/>
            <person name="Coggeshall M."/>
            <person name="Heim C."/>
            <person name="Lasky J.R."/>
            <person name="Leites L."/>
            <person name="Islam-Faridi N."/>
            <person name="Romero-Severson J."/>
            <person name="DeLeo V.L."/>
            <person name="Lucas S.M."/>
            <person name="Lazic D."/>
            <person name="Gailing O."/>
            <person name="Carlson J."/>
            <person name="Staton M."/>
        </authorList>
    </citation>
    <scope>NUCLEOTIDE SEQUENCE [LARGE SCALE GENOMIC DNA]</scope>
    <source>
        <strain evidence="4">Pseudo-F2</strain>
    </source>
</reference>
<comment type="cofactor">
    <cofactor evidence="1">
        <name>pyridoxal 5'-phosphate</name>
        <dbReference type="ChEBI" id="CHEBI:597326"/>
    </cofactor>
</comment>
<accession>A0AAN7DU87</accession>
<keyword evidence="5" id="KW-1185">Reference proteome</keyword>